<evidence type="ECO:0000256" key="1">
    <source>
        <dbReference type="ARBA" id="ARBA00000365"/>
    </source>
</evidence>
<comment type="caution">
    <text evidence="10">The sequence shown here is derived from an EMBL/GenBank/DDBJ whole genome shotgun (WGS) entry which is preliminary data.</text>
</comment>
<dbReference type="Gene3D" id="3.20.110.10">
    <property type="entry name" value="Glycoside hydrolase 38, N terminal domain"/>
    <property type="match status" value="1"/>
</dbReference>
<dbReference type="EC" id="3.2.1.24" evidence="3"/>
<dbReference type="Pfam" id="PF09261">
    <property type="entry name" value="Alpha-mann_mid"/>
    <property type="match status" value="1"/>
</dbReference>
<gene>
    <name evidence="10" type="ORF">BCR39DRAFT_516673</name>
</gene>
<keyword evidence="5" id="KW-0378">Hydrolase</keyword>
<dbReference type="Gene3D" id="2.70.98.30">
    <property type="entry name" value="Golgi alpha-mannosidase II, domain 4"/>
    <property type="match status" value="1"/>
</dbReference>
<comment type="catalytic activity">
    <reaction evidence="1">
        <text>Hydrolysis of terminal, non-reducing alpha-D-mannose residues in alpha-D-mannosides.</text>
        <dbReference type="EC" id="3.2.1.24"/>
    </reaction>
</comment>
<feature type="domain" description="Glycoside hydrolase family 38 central" evidence="9">
    <location>
        <begin position="566"/>
        <end position="645"/>
    </location>
</feature>
<dbReference type="InterPro" id="IPR027291">
    <property type="entry name" value="Glyco_hydro_38_N_sf"/>
</dbReference>
<dbReference type="SMART" id="SM00872">
    <property type="entry name" value="Alpha-mann_mid"/>
    <property type="match status" value="1"/>
</dbReference>
<dbReference type="FunFam" id="2.70.98.30:FF:000001">
    <property type="entry name" value="alpha-mannosidase 2C1 isoform X2"/>
    <property type="match status" value="1"/>
</dbReference>
<dbReference type="GO" id="GO:0046872">
    <property type="term" value="F:metal ion binding"/>
    <property type="evidence" value="ECO:0007669"/>
    <property type="project" value="UniProtKB-KW"/>
</dbReference>
<dbReference type="GO" id="GO:0009313">
    <property type="term" value="P:oligosaccharide catabolic process"/>
    <property type="evidence" value="ECO:0007669"/>
    <property type="project" value="TreeGrafter"/>
</dbReference>
<keyword evidence="4" id="KW-0479">Metal-binding</keyword>
<dbReference type="OrthoDB" id="10261055at2759"/>
<comment type="similarity">
    <text evidence="2">Belongs to the glycosyl hydrolase 38 family.</text>
</comment>
<accession>A0A1Y2BKE1</accession>
<keyword evidence="6" id="KW-0326">Glycosidase</keyword>
<dbReference type="FunFam" id="1.20.1270.50:FF:000004">
    <property type="entry name" value="alpha-mannosidase 2C1 isoform X1"/>
    <property type="match status" value="1"/>
</dbReference>
<dbReference type="InterPro" id="IPR028995">
    <property type="entry name" value="Glyco_hydro_57/38_cen_sf"/>
</dbReference>
<dbReference type="InterPro" id="IPR041147">
    <property type="entry name" value="GH38_C"/>
</dbReference>
<dbReference type="FunCoup" id="A0A1Y2BKE1">
    <property type="interactions" value="53"/>
</dbReference>
<dbReference type="InterPro" id="IPR000602">
    <property type="entry name" value="Glyco_hydro_38_N"/>
</dbReference>
<dbReference type="Pfam" id="PF01074">
    <property type="entry name" value="Glyco_hydro_38N"/>
    <property type="match status" value="1"/>
</dbReference>
<dbReference type="InterPro" id="IPR011682">
    <property type="entry name" value="Glyco_hydro_38_C"/>
</dbReference>
<evidence type="ECO:0000256" key="2">
    <source>
        <dbReference type="ARBA" id="ARBA00009792"/>
    </source>
</evidence>
<organism evidence="10 11">
    <name type="scientific">Naematelia encephala</name>
    <dbReference type="NCBI Taxonomy" id="71784"/>
    <lineage>
        <taxon>Eukaryota</taxon>
        <taxon>Fungi</taxon>
        <taxon>Dikarya</taxon>
        <taxon>Basidiomycota</taxon>
        <taxon>Agaricomycotina</taxon>
        <taxon>Tremellomycetes</taxon>
        <taxon>Tremellales</taxon>
        <taxon>Naemateliaceae</taxon>
        <taxon>Naematelia</taxon>
    </lineage>
</organism>
<dbReference type="InterPro" id="IPR015341">
    <property type="entry name" value="Glyco_hydro_38_cen"/>
</dbReference>
<reference evidence="10 11" key="1">
    <citation type="submission" date="2016-07" db="EMBL/GenBank/DDBJ databases">
        <title>Pervasive Adenine N6-methylation of Active Genes in Fungi.</title>
        <authorList>
            <consortium name="DOE Joint Genome Institute"/>
            <person name="Mondo S.J."/>
            <person name="Dannebaum R.O."/>
            <person name="Kuo R.C."/>
            <person name="Labutti K."/>
            <person name="Haridas S."/>
            <person name="Kuo A."/>
            <person name="Salamov A."/>
            <person name="Ahrendt S.R."/>
            <person name="Lipzen A."/>
            <person name="Sullivan W."/>
            <person name="Andreopoulos W.B."/>
            <person name="Clum A."/>
            <person name="Lindquist E."/>
            <person name="Daum C."/>
            <person name="Ramamoorthy G.K."/>
            <person name="Gryganskyi A."/>
            <person name="Culley D."/>
            <person name="Magnuson J.K."/>
            <person name="James T.Y."/>
            <person name="O'Malley M.A."/>
            <person name="Stajich J.E."/>
            <person name="Spatafora J.W."/>
            <person name="Visel A."/>
            <person name="Grigoriev I.V."/>
        </authorList>
    </citation>
    <scope>NUCLEOTIDE SEQUENCE [LARGE SCALE GENOMIC DNA]</scope>
    <source>
        <strain evidence="10 11">68-887.2</strain>
    </source>
</reference>
<dbReference type="FunFam" id="3.20.110.10:FF:000002">
    <property type="entry name" value="alpha-mannosidase 2C1 isoform X1"/>
    <property type="match status" value="1"/>
</dbReference>
<dbReference type="InterPro" id="IPR054723">
    <property type="entry name" value="Ams1-like_N"/>
</dbReference>
<protein>
    <recommendedName>
        <fullName evidence="8">Alpha-mannosidase</fullName>
        <ecNumber evidence="3">3.2.1.24</ecNumber>
    </recommendedName>
</protein>
<evidence type="ECO:0000259" key="9">
    <source>
        <dbReference type="SMART" id="SM00872"/>
    </source>
</evidence>
<dbReference type="Gene3D" id="1.20.1270.50">
    <property type="entry name" value="Glycoside hydrolase family 38, central domain"/>
    <property type="match status" value="1"/>
</dbReference>
<proteinExistence type="inferred from homology"/>
<dbReference type="PANTHER" id="PTHR46017:SF1">
    <property type="entry name" value="ALPHA-MANNOSIDASE 2C1"/>
    <property type="match status" value="1"/>
</dbReference>
<evidence type="ECO:0000256" key="3">
    <source>
        <dbReference type="ARBA" id="ARBA00012752"/>
    </source>
</evidence>
<evidence type="ECO:0000313" key="11">
    <source>
        <dbReference type="Proteomes" id="UP000193986"/>
    </source>
</evidence>
<evidence type="ECO:0000256" key="8">
    <source>
        <dbReference type="ARBA" id="ARBA00071615"/>
    </source>
</evidence>
<keyword evidence="11" id="KW-1185">Reference proteome</keyword>
<dbReference type="SUPFAM" id="SSF88713">
    <property type="entry name" value="Glycoside hydrolase/deacetylase"/>
    <property type="match status" value="1"/>
</dbReference>
<evidence type="ECO:0000256" key="7">
    <source>
        <dbReference type="ARBA" id="ARBA00054985"/>
    </source>
</evidence>
<dbReference type="EMBL" id="MCFC01000002">
    <property type="protein sequence ID" value="ORY35077.1"/>
    <property type="molecule type" value="Genomic_DNA"/>
</dbReference>
<dbReference type="SUPFAM" id="SSF74650">
    <property type="entry name" value="Galactose mutarotase-like"/>
    <property type="match status" value="1"/>
</dbReference>
<comment type="function">
    <text evidence="7">Degrades free oligosaccharides in the vacuole.</text>
</comment>
<evidence type="ECO:0000313" key="10">
    <source>
        <dbReference type="EMBL" id="ORY35077.1"/>
    </source>
</evidence>
<dbReference type="AlphaFoldDB" id="A0A1Y2BKE1"/>
<dbReference type="Proteomes" id="UP000193986">
    <property type="component" value="Unassembled WGS sequence"/>
</dbReference>
<sequence>METERASYPAVNKSASYKHLSDVPERLKRFTGGSSRHSALTAAVSRHRLDDADHVSLSVWSAPGRSKPSFEEAVKQSFKPTQKGMSIGPAWTNHWFKIDLKIPSDWKQYERVQLEFDCSGEGMVFTSSGEIQHGLTGGYDRDRRVEFILPHDVVSSGKAVYYIEASCNAMFGQATLENPDPNNVGQDILDTAADEERYYRLNCADLVAVNMDAQKLLWDVVALQQLSSALPAGSALANRAQWTANKLINLFQPEDPGTFKACREMAESLLGESWEVKVDNDSLRPGGDGQVWGIGHCHIDTAWLWPIEVTQQKSARSWSTQCDLMDRYPEHRFAATQAQQYKWVQQLYPQLFSRIKEKVKSGHFQPVGCTWVEMDVNMPSGEALCRQFLYGQRYFEHQFGVRSHTCVLPDTFGYCAQLPQIIRLADAQDFFTIKLSWNAFNKFPHSTFNWVGLDGSQVLAHLSPTDSYSSQGDIEEICQAVTAHKNLEVTDQSVFLFGNGDGGGGPTPVMLEKLRRARAIAELPHAGGQVPKVRMGGSFGQFFDSVRHQTNNGLDLPIWRGEMYFECHRGTYTTHAAIKRGNRKNEILARQAEHAATLASLLDETYRYPFERLDSAWEDLLLCQFHDVLPGSGIAMIYDDAKLKYANMEKVLKSILHSSSESLFGPLRPTSQGGNGSLVAVNTLPGYARREIVAVEGTPNSSLPRLSSQNNVNQSTMFVLVETNEDTPLARPADLPSTIPPVSVVRSSSDRFVLTNDTLKVTLDGGRIVSIFDKKAGKELIPDGLSGGLVIMEDIPNNYDAWDIDSFHLEKQQQLLFEDITVLESGPLRGTLGAKVSLKGSRINVKISLDAVAASSNADARSLIRFDAVVDWRANHQILKFELPTNILAEEAIYDAQFGFVKRPTHRNTSHDAAKFEVCGHTFADLSEYGYGVAMINDCKYGYAVRGNVMTLSLLRAPKSPDPDADMGVHEFSWAVYPHLKTFIESDVAQVAAAFNAPLTASMLEVSDSPGSTLKINPFALTGAPNVVLDTVKRGEADRQRDHGIRTVVLRLFERLGGHARATLRIHGLNVRRAEITNILEDDGELLSIEANATESEVSVDLDFRGFEIKTIKLYIES</sequence>
<evidence type="ECO:0000256" key="5">
    <source>
        <dbReference type="ARBA" id="ARBA00022801"/>
    </source>
</evidence>
<dbReference type="Pfam" id="PF07748">
    <property type="entry name" value="Glyco_hydro_38C"/>
    <property type="match status" value="1"/>
</dbReference>
<dbReference type="PANTHER" id="PTHR46017">
    <property type="entry name" value="ALPHA-MANNOSIDASE 2C1"/>
    <property type="match status" value="1"/>
</dbReference>
<dbReference type="Pfam" id="PF17677">
    <property type="entry name" value="Glyco_hydro38C2"/>
    <property type="match status" value="1"/>
</dbReference>
<evidence type="ECO:0000256" key="6">
    <source>
        <dbReference type="ARBA" id="ARBA00023295"/>
    </source>
</evidence>
<dbReference type="GO" id="GO:0004559">
    <property type="term" value="F:alpha-mannosidase activity"/>
    <property type="evidence" value="ECO:0007669"/>
    <property type="project" value="UniProtKB-EC"/>
</dbReference>
<name>A0A1Y2BKE1_9TREE</name>
<dbReference type="GO" id="GO:0006013">
    <property type="term" value="P:mannose metabolic process"/>
    <property type="evidence" value="ECO:0007669"/>
    <property type="project" value="InterPro"/>
</dbReference>
<dbReference type="Pfam" id="PF22907">
    <property type="entry name" value="Ams1-like_1st"/>
    <property type="match status" value="1"/>
</dbReference>
<dbReference type="GO" id="GO:0000329">
    <property type="term" value="C:fungal-type vacuole membrane"/>
    <property type="evidence" value="ECO:0007669"/>
    <property type="project" value="TreeGrafter"/>
</dbReference>
<dbReference type="InterPro" id="IPR037094">
    <property type="entry name" value="Glyco_hydro_38_cen_sf"/>
</dbReference>
<dbReference type="InterPro" id="IPR011013">
    <property type="entry name" value="Gal_mutarotase_sf_dom"/>
</dbReference>
<dbReference type="SUPFAM" id="SSF88688">
    <property type="entry name" value="Families 57/38 glycoside transferase middle domain"/>
    <property type="match status" value="1"/>
</dbReference>
<dbReference type="InterPro" id="IPR011330">
    <property type="entry name" value="Glyco_hydro/deAcase_b/a-brl"/>
</dbReference>
<dbReference type="GO" id="GO:0030246">
    <property type="term" value="F:carbohydrate binding"/>
    <property type="evidence" value="ECO:0007669"/>
    <property type="project" value="InterPro"/>
</dbReference>
<dbReference type="InParanoid" id="A0A1Y2BKE1"/>
<evidence type="ECO:0000256" key="4">
    <source>
        <dbReference type="ARBA" id="ARBA00022723"/>
    </source>
</evidence>
<dbReference type="STRING" id="71784.A0A1Y2BKE1"/>